<feature type="region of interest" description="Disordered" evidence="1">
    <location>
        <begin position="58"/>
        <end position="118"/>
    </location>
</feature>
<dbReference type="AlphaFoldDB" id="A0A165GRC6"/>
<gene>
    <name evidence="3" type="ORF">L228DRAFT_282609</name>
</gene>
<keyword evidence="2" id="KW-0812">Transmembrane</keyword>
<evidence type="ECO:0000256" key="1">
    <source>
        <dbReference type="SAM" id="MobiDB-lite"/>
    </source>
</evidence>
<evidence type="ECO:0000313" key="3">
    <source>
        <dbReference type="EMBL" id="KZF22498.1"/>
    </source>
</evidence>
<proteinExistence type="predicted"/>
<evidence type="ECO:0000256" key="2">
    <source>
        <dbReference type="SAM" id="Phobius"/>
    </source>
</evidence>
<protein>
    <submittedName>
        <fullName evidence="3">Uncharacterized protein</fullName>
    </submittedName>
</protein>
<evidence type="ECO:0000313" key="4">
    <source>
        <dbReference type="Proteomes" id="UP000076632"/>
    </source>
</evidence>
<keyword evidence="2" id="KW-0472">Membrane</keyword>
<dbReference type="Proteomes" id="UP000076632">
    <property type="component" value="Unassembled WGS sequence"/>
</dbReference>
<accession>A0A165GRC6</accession>
<reference evidence="3 4" key="1">
    <citation type="journal article" date="2016" name="Fungal Biol.">
        <title>The genome of Xylona heveae provides a window into fungal endophytism.</title>
        <authorList>
            <person name="Gazis R."/>
            <person name="Kuo A."/>
            <person name="Riley R."/>
            <person name="LaButti K."/>
            <person name="Lipzen A."/>
            <person name="Lin J."/>
            <person name="Amirebrahimi M."/>
            <person name="Hesse C.N."/>
            <person name="Spatafora J.W."/>
            <person name="Henrissat B."/>
            <person name="Hainaut M."/>
            <person name="Grigoriev I.V."/>
            <person name="Hibbett D.S."/>
        </authorList>
    </citation>
    <scope>NUCLEOTIDE SEQUENCE [LARGE SCALE GENOMIC DNA]</scope>
    <source>
        <strain evidence="3 4">TC161</strain>
    </source>
</reference>
<organism evidence="3 4">
    <name type="scientific">Xylona heveae (strain CBS 132557 / TC161)</name>
    <dbReference type="NCBI Taxonomy" id="1328760"/>
    <lineage>
        <taxon>Eukaryota</taxon>
        <taxon>Fungi</taxon>
        <taxon>Dikarya</taxon>
        <taxon>Ascomycota</taxon>
        <taxon>Pezizomycotina</taxon>
        <taxon>Xylonomycetes</taxon>
        <taxon>Xylonales</taxon>
        <taxon>Xylonaceae</taxon>
        <taxon>Xylona</taxon>
    </lineage>
</organism>
<dbReference type="GeneID" id="28901162"/>
<sequence>MAWLSILPAHLNTVEGWLVRLFILFALLTIGPWAILLVYDVLLYIWRSAAYEVPVVGGRAHGRRRPRAPSLTERPSGRPRRFSLSQTISSTAESSENTDNLRKRPNPQTSDQSNNSVH</sequence>
<dbReference type="RefSeq" id="XP_018188053.1">
    <property type="nucleotide sequence ID" value="XM_018336025.1"/>
</dbReference>
<dbReference type="OrthoDB" id="5309803at2759"/>
<dbReference type="EMBL" id="KV407458">
    <property type="protein sequence ID" value="KZF22498.1"/>
    <property type="molecule type" value="Genomic_DNA"/>
</dbReference>
<dbReference type="OMA" id="TIVPWAF"/>
<keyword evidence="4" id="KW-1185">Reference proteome</keyword>
<feature type="transmembrane region" description="Helical" evidence="2">
    <location>
        <begin position="17"/>
        <end position="39"/>
    </location>
</feature>
<dbReference type="InParanoid" id="A0A165GRC6"/>
<name>A0A165GRC6_XYLHT</name>
<keyword evidence="2" id="KW-1133">Transmembrane helix</keyword>
<feature type="compositionally biased region" description="Polar residues" evidence="1">
    <location>
        <begin position="106"/>
        <end position="118"/>
    </location>
</feature>
<feature type="compositionally biased region" description="Polar residues" evidence="1">
    <location>
        <begin position="83"/>
        <end position="98"/>
    </location>
</feature>